<evidence type="ECO:0000259" key="2">
    <source>
        <dbReference type="Pfam" id="PF13439"/>
    </source>
</evidence>
<gene>
    <name evidence="3" type="ORF">A6A03_00155</name>
</gene>
<organism evidence="3 4">
    <name type="scientific">Chloroflexus islandicus</name>
    <dbReference type="NCBI Taxonomy" id="1707952"/>
    <lineage>
        <taxon>Bacteria</taxon>
        <taxon>Bacillati</taxon>
        <taxon>Chloroflexota</taxon>
        <taxon>Chloroflexia</taxon>
        <taxon>Chloroflexales</taxon>
        <taxon>Chloroflexineae</taxon>
        <taxon>Chloroflexaceae</taxon>
        <taxon>Chloroflexus</taxon>
    </lineage>
</organism>
<keyword evidence="3" id="KW-0808">Transferase</keyword>
<dbReference type="SUPFAM" id="SSF53756">
    <property type="entry name" value="UDP-Glycosyltransferase/glycogen phosphorylase"/>
    <property type="match status" value="1"/>
</dbReference>
<dbReference type="AlphaFoldDB" id="A0A178MGR5"/>
<dbReference type="InterPro" id="IPR001296">
    <property type="entry name" value="Glyco_trans_1"/>
</dbReference>
<dbReference type="PANTHER" id="PTHR12526:SF636">
    <property type="entry name" value="BLL3647 PROTEIN"/>
    <property type="match status" value="1"/>
</dbReference>
<dbReference type="Gene3D" id="3.40.50.2000">
    <property type="entry name" value="Glycogen Phosphorylase B"/>
    <property type="match status" value="2"/>
</dbReference>
<dbReference type="Pfam" id="PF13439">
    <property type="entry name" value="Glyco_transf_4"/>
    <property type="match status" value="1"/>
</dbReference>
<dbReference type="Pfam" id="PF00534">
    <property type="entry name" value="Glycos_transf_1"/>
    <property type="match status" value="1"/>
</dbReference>
<dbReference type="PANTHER" id="PTHR12526">
    <property type="entry name" value="GLYCOSYLTRANSFERASE"/>
    <property type="match status" value="1"/>
</dbReference>
<dbReference type="OrthoDB" id="9806653at2"/>
<dbReference type="Proteomes" id="UP000078287">
    <property type="component" value="Unassembled WGS sequence"/>
</dbReference>
<reference evidence="3 4" key="1">
    <citation type="submission" date="2016-04" db="EMBL/GenBank/DDBJ databases">
        <title>Chloroflexus islandicus sp. nov., a thermophilic filamentous anoxygenic phototrophic bacterium from geyser Strokkur (Iceland).</title>
        <authorList>
            <person name="Gaisin V.A."/>
            <person name="Kalashnikov A.M."/>
            <person name="Sukhacheva M.V."/>
            <person name="Grouzdev D.S."/>
            <person name="Ivanov T.M."/>
            <person name="Kuznetsov B."/>
            <person name="Gorlenko V.M."/>
        </authorList>
    </citation>
    <scope>NUCLEOTIDE SEQUENCE [LARGE SCALE GENOMIC DNA]</scope>
    <source>
        <strain evidence="4">isl-2</strain>
    </source>
</reference>
<dbReference type="RefSeq" id="WP_066783992.1">
    <property type="nucleotide sequence ID" value="NZ_LWQS01000038.1"/>
</dbReference>
<dbReference type="InterPro" id="IPR028098">
    <property type="entry name" value="Glyco_trans_4-like_N"/>
</dbReference>
<dbReference type="EMBL" id="LWQS01000038">
    <property type="protein sequence ID" value="OAN47194.1"/>
    <property type="molecule type" value="Genomic_DNA"/>
</dbReference>
<comment type="caution">
    <text evidence="3">The sequence shown here is derived from an EMBL/GenBank/DDBJ whole genome shotgun (WGS) entry which is preliminary data.</text>
</comment>
<evidence type="ECO:0000259" key="1">
    <source>
        <dbReference type="Pfam" id="PF00534"/>
    </source>
</evidence>
<sequence length="367" mass="40778">MRVVMLSKAVVAGAYQRKLEEIARLGVELTVIAPPGWREPRVGMIPLERRFTAGYTLLTLPMVWNGHHHIHFYRGLRPLIRRLHPQVFHIDEESFNLATFLAMREGLAVGARCCFYNWANIDRRYPPPFSWFERYNLRHAAHAIAGNQEAAAIIRRHGYRGPISVIPQFGVDPELFAPADGPRQRDTFMIGYVGRLVPEKGVADLVAALAGLPAHARLRLIGDGVERPRLLQLAAELRLSARVEVLPAVSSTAVPAAMRELDVLVLPSRTQPNWKEQFGRVLIEAMSCGVPVIGSTCGEIPQVIGEAGLVFPEGDVAALRAALSRLIDQPELRAELARRGRARVLAEFTQAAIARRHVAVYQAMLET</sequence>
<keyword evidence="4" id="KW-1185">Reference proteome</keyword>
<evidence type="ECO:0000313" key="3">
    <source>
        <dbReference type="EMBL" id="OAN47194.1"/>
    </source>
</evidence>
<dbReference type="CDD" id="cd03801">
    <property type="entry name" value="GT4_PimA-like"/>
    <property type="match status" value="1"/>
</dbReference>
<proteinExistence type="predicted"/>
<dbReference type="STRING" id="1707952.A6A03_00155"/>
<protein>
    <submittedName>
        <fullName evidence="3">Glycosyl transferase family 1</fullName>
    </submittedName>
</protein>
<dbReference type="GO" id="GO:0016757">
    <property type="term" value="F:glycosyltransferase activity"/>
    <property type="evidence" value="ECO:0007669"/>
    <property type="project" value="InterPro"/>
</dbReference>
<accession>A0A178MGR5</accession>
<feature type="domain" description="Glycosyl transferase family 1" evidence="1">
    <location>
        <begin position="183"/>
        <end position="342"/>
    </location>
</feature>
<evidence type="ECO:0000313" key="4">
    <source>
        <dbReference type="Proteomes" id="UP000078287"/>
    </source>
</evidence>
<feature type="domain" description="Glycosyltransferase subfamily 4-like N-terminal" evidence="2">
    <location>
        <begin position="20"/>
        <end position="173"/>
    </location>
</feature>
<name>A0A178MGR5_9CHLR</name>